<reference evidence="2 3" key="1">
    <citation type="submission" date="2024-05" db="EMBL/GenBank/DDBJ databases">
        <title>A draft genome resource for the thread blight pathogen Marasmius tenuissimus strain MS-2.</title>
        <authorList>
            <person name="Yulfo-Soto G.E."/>
            <person name="Baruah I.K."/>
            <person name="Amoako-Attah I."/>
            <person name="Bukari Y."/>
            <person name="Meinhardt L.W."/>
            <person name="Bailey B.A."/>
            <person name="Cohen S.P."/>
        </authorList>
    </citation>
    <scope>NUCLEOTIDE SEQUENCE [LARGE SCALE GENOMIC DNA]</scope>
    <source>
        <strain evidence="2 3">MS-2</strain>
    </source>
</reference>
<dbReference type="Proteomes" id="UP001437256">
    <property type="component" value="Unassembled WGS sequence"/>
</dbReference>
<keyword evidence="1" id="KW-0812">Transmembrane</keyword>
<sequence>MASIVSGDIIIVYRLWVVWNRKFSIILLPALSVVGVAVGGSGITYELANFEKGKDIFSSNAQAWVTCEGVFTVLTNVYSTSLIAWRIWSINRRSSTYRNQQTPGSNYLTAATAAFIESALLYSSFLLVFIVTYIAKHRIESLIADCLPPIAGISFGLINLRCHLSRAKAASQEAAAPVGPLIDLSRGFGVSSSQGGQGGGGDHDALAYPMQPLAIHIVTDVQTSEAWTHSRSERPKSTNAQQV</sequence>
<gene>
    <name evidence="2" type="ORF">AAF712_009385</name>
</gene>
<name>A0ABR2ZSH5_9AGAR</name>
<feature type="transmembrane region" description="Helical" evidence="1">
    <location>
        <begin position="23"/>
        <end position="43"/>
    </location>
</feature>
<dbReference type="EMBL" id="JBBXMP010000075">
    <property type="protein sequence ID" value="KAL0063693.1"/>
    <property type="molecule type" value="Genomic_DNA"/>
</dbReference>
<keyword evidence="1" id="KW-0472">Membrane</keyword>
<evidence type="ECO:0000256" key="1">
    <source>
        <dbReference type="SAM" id="Phobius"/>
    </source>
</evidence>
<keyword evidence="1" id="KW-1133">Transmembrane helix</keyword>
<comment type="caution">
    <text evidence="2">The sequence shown here is derived from an EMBL/GenBank/DDBJ whole genome shotgun (WGS) entry which is preliminary data.</text>
</comment>
<feature type="transmembrane region" description="Helical" evidence="1">
    <location>
        <begin position="106"/>
        <end position="135"/>
    </location>
</feature>
<keyword evidence="3" id="KW-1185">Reference proteome</keyword>
<evidence type="ECO:0000313" key="2">
    <source>
        <dbReference type="EMBL" id="KAL0063693.1"/>
    </source>
</evidence>
<proteinExistence type="predicted"/>
<evidence type="ECO:0000313" key="3">
    <source>
        <dbReference type="Proteomes" id="UP001437256"/>
    </source>
</evidence>
<protein>
    <submittedName>
        <fullName evidence="2">Uncharacterized protein</fullName>
    </submittedName>
</protein>
<accession>A0ABR2ZSH5</accession>
<organism evidence="2 3">
    <name type="scientific">Marasmius tenuissimus</name>
    <dbReference type="NCBI Taxonomy" id="585030"/>
    <lineage>
        <taxon>Eukaryota</taxon>
        <taxon>Fungi</taxon>
        <taxon>Dikarya</taxon>
        <taxon>Basidiomycota</taxon>
        <taxon>Agaricomycotina</taxon>
        <taxon>Agaricomycetes</taxon>
        <taxon>Agaricomycetidae</taxon>
        <taxon>Agaricales</taxon>
        <taxon>Marasmiineae</taxon>
        <taxon>Marasmiaceae</taxon>
        <taxon>Marasmius</taxon>
    </lineage>
</organism>